<name>A0A9D2C1J0_9FIRM</name>
<evidence type="ECO:0000313" key="2">
    <source>
        <dbReference type="Proteomes" id="UP000823915"/>
    </source>
</evidence>
<gene>
    <name evidence="1" type="ORF">H9838_06540</name>
</gene>
<dbReference type="AlphaFoldDB" id="A0A9D2C1J0"/>
<reference evidence="1" key="1">
    <citation type="journal article" date="2021" name="PeerJ">
        <title>Extensive microbial diversity within the chicken gut microbiome revealed by metagenomics and culture.</title>
        <authorList>
            <person name="Gilroy R."/>
            <person name="Ravi A."/>
            <person name="Getino M."/>
            <person name="Pursley I."/>
            <person name="Horton D.L."/>
            <person name="Alikhan N.F."/>
            <person name="Baker D."/>
            <person name="Gharbi K."/>
            <person name="Hall N."/>
            <person name="Watson M."/>
            <person name="Adriaenssens E.M."/>
            <person name="Foster-Nyarko E."/>
            <person name="Jarju S."/>
            <person name="Secka A."/>
            <person name="Antonio M."/>
            <person name="Oren A."/>
            <person name="Chaudhuri R.R."/>
            <person name="La Ragione R."/>
            <person name="Hildebrand F."/>
            <person name="Pallen M.J."/>
        </authorList>
    </citation>
    <scope>NUCLEOTIDE SEQUENCE</scope>
    <source>
        <strain evidence="1">1282</strain>
    </source>
</reference>
<organism evidence="1 2">
    <name type="scientific">Candidatus Acutalibacter pullistercoris</name>
    <dbReference type="NCBI Taxonomy" id="2838418"/>
    <lineage>
        <taxon>Bacteria</taxon>
        <taxon>Bacillati</taxon>
        <taxon>Bacillota</taxon>
        <taxon>Clostridia</taxon>
        <taxon>Eubacteriales</taxon>
        <taxon>Acutalibacteraceae</taxon>
        <taxon>Acutalibacter</taxon>
    </lineage>
</organism>
<accession>A0A9D2C1J0</accession>
<dbReference type="Proteomes" id="UP000823915">
    <property type="component" value="Unassembled WGS sequence"/>
</dbReference>
<protein>
    <submittedName>
        <fullName evidence="1">Uncharacterized protein</fullName>
    </submittedName>
</protein>
<dbReference type="EMBL" id="DXDU01000107">
    <property type="protein sequence ID" value="HIY26815.1"/>
    <property type="molecule type" value="Genomic_DNA"/>
</dbReference>
<reference evidence="1" key="2">
    <citation type="submission" date="2021-04" db="EMBL/GenBank/DDBJ databases">
        <authorList>
            <person name="Gilroy R."/>
        </authorList>
    </citation>
    <scope>NUCLEOTIDE SEQUENCE</scope>
    <source>
        <strain evidence="1">1282</strain>
    </source>
</reference>
<sequence>MSKLKKKFFVNDSAQAARISETLGYFANEQVDTDRAFLNVNGYVISVRLPY</sequence>
<comment type="caution">
    <text evidence="1">The sequence shown here is derived from an EMBL/GenBank/DDBJ whole genome shotgun (WGS) entry which is preliminary data.</text>
</comment>
<proteinExistence type="predicted"/>
<evidence type="ECO:0000313" key="1">
    <source>
        <dbReference type="EMBL" id="HIY26815.1"/>
    </source>
</evidence>